<name>A0ABD5T7K7_9EURY</name>
<dbReference type="InterPro" id="IPR055894">
    <property type="entry name" value="DUF7471"/>
</dbReference>
<dbReference type="Pfam" id="PF24283">
    <property type="entry name" value="DUF7471"/>
    <property type="match status" value="1"/>
</dbReference>
<sequence length="107" mass="10677">MNGLLHVSAGLQGAAYALVVAVGGVAGAVLLGLGLAAFLRRRSRSYLLVALALGTLTARAGLAGAAAVGLVGVSPHHFGEHLLDVVMAGLVIAAVYYARTIRTEAAS</sequence>
<evidence type="ECO:0000313" key="3">
    <source>
        <dbReference type="Proteomes" id="UP001596443"/>
    </source>
</evidence>
<protein>
    <submittedName>
        <fullName evidence="2">Uncharacterized protein</fullName>
    </submittedName>
</protein>
<dbReference type="Proteomes" id="UP001596443">
    <property type="component" value="Unassembled WGS sequence"/>
</dbReference>
<dbReference type="RefSeq" id="WP_284062204.1">
    <property type="nucleotide sequence ID" value="NZ_CP126158.1"/>
</dbReference>
<dbReference type="AlphaFoldDB" id="A0ABD5T7K7"/>
<keyword evidence="3" id="KW-1185">Reference proteome</keyword>
<dbReference type="EMBL" id="JBHSWX010000012">
    <property type="protein sequence ID" value="MFC6785343.1"/>
    <property type="molecule type" value="Genomic_DNA"/>
</dbReference>
<organism evidence="2 3">
    <name type="scientific">Halobaculum halobium</name>
    <dbReference type="NCBI Taxonomy" id="3032281"/>
    <lineage>
        <taxon>Archaea</taxon>
        <taxon>Methanobacteriati</taxon>
        <taxon>Methanobacteriota</taxon>
        <taxon>Stenosarchaea group</taxon>
        <taxon>Halobacteria</taxon>
        <taxon>Halobacteriales</taxon>
        <taxon>Haloferacaceae</taxon>
        <taxon>Halobaculum</taxon>
    </lineage>
</organism>
<gene>
    <name evidence="2" type="ORF">ACFQFD_04955</name>
</gene>
<evidence type="ECO:0000313" key="2">
    <source>
        <dbReference type="EMBL" id="MFC6785343.1"/>
    </source>
</evidence>
<comment type="caution">
    <text evidence="2">The sequence shown here is derived from an EMBL/GenBank/DDBJ whole genome shotgun (WGS) entry which is preliminary data.</text>
</comment>
<keyword evidence="1" id="KW-1133">Transmembrane helix</keyword>
<feature type="transmembrane region" description="Helical" evidence="1">
    <location>
        <begin position="78"/>
        <end position="98"/>
    </location>
</feature>
<accession>A0ABD5T7K7</accession>
<reference evidence="2 3" key="1">
    <citation type="journal article" date="2019" name="Int. J. Syst. Evol. Microbiol.">
        <title>The Global Catalogue of Microorganisms (GCM) 10K type strain sequencing project: providing services to taxonomists for standard genome sequencing and annotation.</title>
        <authorList>
            <consortium name="The Broad Institute Genomics Platform"/>
            <consortium name="The Broad Institute Genome Sequencing Center for Infectious Disease"/>
            <person name="Wu L."/>
            <person name="Ma J."/>
        </authorList>
    </citation>
    <scope>NUCLEOTIDE SEQUENCE [LARGE SCALE GENOMIC DNA]</scope>
    <source>
        <strain evidence="2 3">SYNS20</strain>
    </source>
</reference>
<proteinExistence type="predicted"/>
<feature type="transmembrane region" description="Helical" evidence="1">
    <location>
        <begin position="14"/>
        <end position="39"/>
    </location>
</feature>
<feature type="transmembrane region" description="Helical" evidence="1">
    <location>
        <begin position="46"/>
        <end position="72"/>
    </location>
</feature>
<dbReference type="GeneID" id="81208371"/>
<keyword evidence="1" id="KW-0812">Transmembrane</keyword>
<evidence type="ECO:0000256" key="1">
    <source>
        <dbReference type="SAM" id="Phobius"/>
    </source>
</evidence>
<keyword evidence="1" id="KW-0472">Membrane</keyword>